<gene>
    <name evidence="1" type="ORF">GCM10011351_26600</name>
</gene>
<evidence type="ECO:0000313" key="2">
    <source>
        <dbReference type="Proteomes" id="UP000618460"/>
    </source>
</evidence>
<evidence type="ECO:0000313" key="1">
    <source>
        <dbReference type="EMBL" id="GGM39116.1"/>
    </source>
</evidence>
<keyword evidence="2" id="KW-1185">Reference proteome</keyword>
<dbReference type="Proteomes" id="UP000618460">
    <property type="component" value="Unassembled WGS sequence"/>
</dbReference>
<name>A0A917WWF7_9BACI</name>
<reference evidence="1" key="1">
    <citation type="journal article" date="2014" name="Int. J. Syst. Evol. Microbiol.">
        <title>Complete genome sequence of Corynebacterium casei LMG S-19264T (=DSM 44701T), isolated from a smear-ripened cheese.</title>
        <authorList>
            <consortium name="US DOE Joint Genome Institute (JGI-PGF)"/>
            <person name="Walter F."/>
            <person name="Albersmeier A."/>
            <person name="Kalinowski J."/>
            <person name="Ruckert C."/>
        </authorList>
    </citation>
    <scope>NUCLEOTIDE SEQUENCE</scope>
    <source>
        <strain evidence="1">CGMCC 1.6333</strain>
    </source>
</reference>
<sequence length="51" mass="5968">MITQPNDEDVQNLLDRNFDVDESMSVLVSDLTYVRVGKQWNYVCFLLDLSK</sequence>
<dbReference type="EMBL" id="BMLG01000019">
    <property type="protein sequence ID" value="GGM39116.1"/>
    <property type="molecule type" value="Genomic_DNA"/>
</dbReference>
<organism evidence="1 2">
    <name type="scientific">Paraliobacillus quinghaiensis</name>
    <dbReference type="NCBI Taxonomy" id="470815"/>
    <lineage>
        <taxon>Bacteria</taxon>
        <taxon>Bacillati</taxon>
        <taxon>Bacillota</taxon>
        <taxon>Bacilli</taxon>
        <taxon>Bacillales</taxon>
        <taxon>Bacillaceae</taxon>
        <taxon>Paraliobacillus</taxon>
    </lineage>
</organism>
<protein>
    <submittedName>
        <fullName evidence="1">Uncharacterized protein</fullName>
    </submittedName>
</protein>
<comment type="caution">
    <text evidence="1">The sequence shown here is derived from an EMBL/GenBank/DDBJ whole genome shotgun (WGS) entry which is preliminary data.</text>
</comment>
<dbReference type="AlphaFoldDB" id="A0A917WWF7"/>
<proteinExistence type="predicted"/>
<reference evidence="1" key="2">
    <citation type="submission" date="2020-09" db="EMBL/GenBank/DDBJ databases">
        <authorList>
            <person name="Sun Q."/>
            <person name="Zhou Y."/>
        </authorList>
    </citation>
    <scope>NUCLEOTIDE SEQUENCE</scope>
    <source>
        <strain evidence="1">CGMCC 1.6333</strain>
    </source>
</reference>
<accession>A0A917WWF7</accession>